<evidence type="ECO:0000259" key="4">
    <source>
        <dbReference type="Pfam" id="PF13579"/>
    </source>
</evidence>
<accession>A0A838LBQ8</accession>
<dbReference type="Gene3D" id="3.40.50.2000">
    <property type="entry name" value="Glycogen Phosphorylase B"/>
    <property type="match status" value="2"/>
</dbReference>
<feature type="domain" description="Glycosyl transferase family 1" evidence="3">
    <location>
        <begin position="189"/>
        <end position="339"/>
    </location>
</feature>
<evidence type="ECO:0000256" key="2">
    <source>
        <dbReference type="ARBA" id="ARBA00022679"/>
    </source>
</evidence>
<dbReference type="PANTHER" id="PTHR12526:SF510">
    <property type="entry name" value="D-INOSITOL 3-PHOSPHATE GLYCOSYLTRANSFERASE"/>
    <property type="match status" value="1"/>
</dbReference>
<proteinExistence type="predicted"/>
<dbReference type="CDD" id="cd03811">
    <property type="entry name" value="GT4_GT28_WabH-like"/>
    <property type="match status" value="1"/>
</dbReference>
<keyword evidence="1" id="KW-0328">Glycosyltransferase</keyword>
<dbReference type="Pfam" id="PF13579">
    <property type="entry name" value="Glyco_trans_4_4"/>
    <property type="match status" value="1"/>
</dbReference>
<dbReference type="EMBL" id="JACEIB010000026">
    <property type="protein sequence ID" value="MBA2935576.1"/>
    <property type="molecule type" value="Genomic_DNA"/>
</dbReference>
<keyword evidence="2 5" id="KW-0808">Transferase</keyword>
<protein>
    <submittedName>
        <fullName evidence="5">Glycosyltransferase</fullName>
    </submittedName>
</protein>
<evidence type="ECO:0000313" key="6">
    <source>
        <dbReference type="Proteomes" id="UP000570166"/>
    </source>
</evidence>
<dbReference type="InterPro" id="IPR028098">
    <property type="entry name" value="Glyco_trans_4-like_N"/>
</dbReference>
<dbReference type="Proteomes" id="UP000570166">
    <property type="component" value="Unassembled WGS sequence"/>
</dbReference>
<dbReference type="PANTHER" id="PTHR12526">
    <property type="entry name" value="GLYCOSYLTRANSFERASE"/>
    <property type="match status" value="1"/>
</dbReference>
<evidence type="ECO:0000259" key="3">
    <source>
        <dbReference type="Pfam" id="PF00534"/>
    </source>
</evidence>
<name>A0A838LBQ8_9SPHN</name>
<dbReference type="RefSeq" id="WP_181638897.1">
    <property type="nucleotide sequence ID" value="NZ_JACEIB010000026.1"/>
</dbReference>
<dbReference type="AlphaFoldDB" id="A0A838LBQ8"/>
<evidence type="ECO:0000256" key="1">
    <source>
        <dbReference type="ARBA" id="ARBA00022676"/>
    </source>
</evidence>
<sequence length="368" mass="39642">MTPSRTTRSIGIVLHDFPLGGTERIALRLARAWIERGIAVTLFVGDDRGPLRDLAPPGACVVPADPPIARGKHSRERLGEAAAAHFTQHPVDGIFVPGNFHWEIVPALARIPDKPALVVQISSPLRMAQRGWLRQIGFRRRMRYLLRDADALVAMGTLHKAQADAMMGRPMTTIIPLPALDDRQPIGPAKGRTILAAGRLIQQKGFDLLIDAFARLEDPEARLVIVGSGPEEAALARQVAALDLGSRVILTGFVPDIRPLLDEARLFVMASRFEGYGAVIVEALGAGRPVIATASTPAIDDVLGDPERGIVIPVEDVDALVDALRKSLDSPAPDPNRLAAAVEAYRIGAGAQAYLACFDNIHFERRGA</sequence>
<reference evidence="5 6" key="1">
    <citation type="submission" date="2020-07" db="EMBL/GenBank/DDBJ databases">
        <authorList>
            <person name="Sun Q."/>
        </authorList>
    </citation>
    <scope>NUCLEOTIDE SEQUENCE [LARGE SCALE GENOMIC DNA]</scope>
    <source>
        <strain evidence="5 6">CGMCC 1.13654</strain>
    </source>
</reference>
<keyword evidence="6" id="KW-1185">Reference proteome</keyword>
<comment type="caution">
    <text evidence="5">The sequence shown here is derived from an EMBL/GenBank/DDBJ whole genome shotgun (WGS) entry which is preliminary data.</text>
</comment>
<evidence type="ECO:0000313" key="5">
    <source>
        <dbReference type="EMBL" id="MBA2935576.1"/>
    </source>
</evidence>
<dbReference type="SUPFAM" id="SSF53756">
    <property type="entry name" value="UDP-Glycosyltransferase/glycogen phosphorylase"/>
    <property type="match status" value="1"/>
</dbReference>
<feature type="domain" description="Glycosyltransferase subfamily 4-like N-terminal" evidence="4">
    <location>
        <begin position="20"/>
        <end position="177"/>
    </location>
</feature>
<dbReference type="Pfam" id="PF00534">
    <property type="entry name" value="Glycos_transf_1"/>
    <property type="match status" value="1"/>
</dbReference>
<organism evidence="5 6">
    <name type="scientific">Sphingomonas chungangi</name>
    <dbReference type="NCBI Taxonomy" id="2683589"/>
    <lineage>
        <taxon>Bacteria</taxon>
        <taxon>Pseudomonadati</taxon>
        <taxon>Pseudomonadota</taxon>
        <taxon>Alphaproteobacteria</taxon>
        <taxon>Sphingomonadales</taxon>
        <taxon>Sphingomonadaceae</taxon>
        <taxon>Sphingomonas</taxon>
    </lineage>
</organism>
<dbReference type="GO" id="GO:0016757">
    <property type="term" value="F:glycosyltransferase activity"/>
    <property type="evidence" value="ECO:0007669"/>
    <property type="project" value="UniProtKB-KW"/>
</dbReference>
<gene>
    <name evidence="5" type="ORF">HZF05_15940</name>
</gene>
<dbReference type="InterPro" id="IPR001296">
    <property type="entry name" value="Glyco_trans_1"/>
</dbReference>